<feature type="transmembrane region" description="Helical" evidence="3">
    <location>
        <begin position="257"/>
        <end position="277"/>
    </location>
</feature>
<feature type="transmembrane region" description="Helical" evidence="3">
    <location>
        <begin position="284"/>
        <end position="303"/>
    </location>
</feature>
<dbReference type="PANTHER" id="PTHR11360">
    <property type="entry name" value="MONOCARBOXYLATE TRANSPORTER"/>
    <property type="match status" value="1"/>
</dbReference>
<evidence type="ECO:0000313" key="6">
    <source>
        <dbReference type="Proteomes" id="UP001158576"/>
    </source>
</evidence>
<protein>
    <submittedName>
        <fullName evidence="5">Oidioi.mRNA.OKI2018_I69.chr1.g116.t1.cds</fullName>
    </submittedName>
</protein>
<proteinExistence type="predicted"/>
<dbReference type="Proteomes" id="UP001158576">
    <property type="component" value="Chromosome 1"/>
</dbReference>
<feature type="transmembrane region" description="Helical" evidence="3">
    <location>
        <begin position="12"/>
        <end position="33"/>
    </location>
</feature>
<feature type="transmembrane region" description="Helical" evidence="3">
    <location>
        <begin position="374"/>
        <end position="394"/>
    </location>
</feature>
<feature type="transmembrane region" description="Helical" evidence="3">
    <location>
        <begin position="66"/>
        <end position="88"/>
    </location>
</feature>
<dbReference type="InterPro" id="IPR011701">
    <property type="entry name" value="MFS"/>
</dbReference>
<feature type="transmembrane region" description="Helical" evidence="3">
    <location>
        <begin position="40"/>
        <end position="60"/>
    </location>
</feature>
<organism evidence="5 6">
    <name type="scientific">Oikopleura dioica</name>
    <name type="common">Tunicate</name>
    <dbReference type="NCBI Taxonomy" id="34765"/>
    <lineage>
        <taxon>Eukaryota</taxon>
        <taxon>Metazoa</taxon>
        <taxon>Chordata</taxon>
        <taxon>Tunicata</taxon>
        <taxon>Appendicularia</taxon>
        <taxon>Copelata</taxon>
        <taxon>Oikopleuridae</taxon>
        <taxon>Oikopleura</taxon>
    </lineage>
</organism>
<keyword evidence="3" id="KW-0472">Membrane</keyword>
<dbReference type="Pfam" id="PF07690">
    <property type="entry name" value="MFS_1"/>
    <property type="match status" value="1"/>
</dbReference>
<evidence type="ECO:0000256" key="2">
    <source>
        <dbReference type="SAM" id="MobiDB-lite"/>
    </source>
</evidence>
<feature type="compositionally biased region" description="Low complexity" evidence="2">
    <location>
        <begin position="170"/>
        <end position="181"/>
    </location>
</feature>
<keyword evidence="3" id="KW-0812">Transmembrane</keyword>
<feature type="transmembrane region" description="Helical" evidence="3">
    <location>
        <begin position="217"/>
        <end position="237"/>
    </location>
</feature>
<gene>
    <name evidence="5" type="ORF">OKIOD_LOCUS8881</name>
</gene>
<feature type="transmembrane region" description="Helical" evidence="3">
    <location>
        <begin position="95"/>
        <end position="114"/>
    </location>
</feature>
<evidence type="ECO:0000256" key="1">
    <source>
        <dbReference type="ARBA" id="ARBA00004141"/>
    </source>
</evidence>
<feature type="domain" description="Major facilitator superfamily (MFS) profile" evidence="4">
    <location>
        <begin position="1"/>
        <end position="398"/>
    </location>
</feature>
<accession>A0ABN7SIV2</accession>
<evidence type="ECO:0000256" key="3">
    <source>
        <dbReference type="SAM" id="Phobius"/>
    </source>
</evidence>
<keyword evidence="3" id="KW-1133">Transmembrane helix</keyword>
<dbReference type="Gene3D" id="1.20.1250.20">
    <property type="entry name" value="MFS general substrate transporter like domains"/>
    <property type="match status" value="2"/>
</dbReference>
<feature type="region of interest" description="Disordered" evidence="2">
    <location>
        <begin position="164"/>
        <end position="194"/>
    </location>
</feature>
<sequence length="403" mass="42763">MSDFGVDDFTASMVLSSATGVILLVGPVASVVIERLGCRWSVVIGSIISVAGFVAARFAVSILQLGAALVMAGAGSGIVNLAGVVIIPKYFDAQLALAQGIGSAGCGFGGFIMAKVERYLLDELSWRGAMLVMGGISANLCICGVLFVEPLKLGIFLQQGLKKKPDHDVSYSSGDSSTISRDSSRAPLKTPDSEISESEKMSFAENMRLYGSLWCDWRFLLLVLSDFLSWLVQLTPYHHLPTMASQLDFADGQGANLVSSLGLFAAAGKIFFGMIVTRTKLSSTNVFIIAQILFGVSILLAPFCATYGSLILFAISFGFLSGCYALMMVITQDALGEEKFHAAYGMLLFIEAVGVIAGSPLAGKANDAFGSYNLAFYLSGAVLVLSALLLLPIMRAQRRSLDL</sequence>
<dbReference type="InterPro" id="IPR036259">
    <property type="entry name" value="MFS_trans_sf"/>
</dbReference>
<dbReference type="PROSITE" id="PS50850">
    <property type="entry name" value="MFS"/>
    <property type="match status" value="1"/>
</dbReference>
<keyword evidence="6" id="KW-1185">Reference proteome</keyword>
<name>A0ABN7SIV2_OIKDI</name>
<feature type="transmembrane region" description="Helical" evidence="3">
    <location>
        <begin position="309"/>
        <end position="330"/>
    </location>
</feature>
<reference evidence="5 6" key="1">
    <citation type="submission" date="2021-04" db="EMBL/GenBank/DDBJ databases">
        <authorList>
            <person name="Bliznina A."/>
        </authorList>
    </citation>
    <scope>NUCLEOTIDE SEQUENCE [LARGE SCALE GENOMIC DNA]</scope>
</reference>
<feature type="transmembrane region" description="Helical" evidence="3">
    <location>
        <begin position="342"/>
        <end position="362"/>
    </location>
</feature>
<dbReference type="EMBL" id="OU015566">
    <property type="protein sequence ID" value="CAG5102043.1"/>
    <property type="molecule type" value="Genomic_DNA"/>
</dbReference>
<dbReference type="InterPro" id="IPR050327">
    <property type="entry name" value="Proton-linked_MCT"/>
</dbReference>
<dbReference type="InterPro" id="IPR020846">
    <property type="entry name" value="MFS_dom"/>
</dbReference>
<comment type="subcellular location">
    <subcellularLocation>
        <location evidence="1">Membrane</location>
        <topology evidence="1">Multi-pass membrane protein</topology>
    </subcellularLocation>
</comment>
<dbReference type="PANTHER" id="PTHR11360:SF284">
    <property type="entry name" value="EG:103B4.3 PROTEIN-RELATED"/>
    <property type="match status" value="1"/>
</dbReference>
<dbReference type="SUPFAM" id="SSF103473">
    <property type="entry name" value="MFS general substrate transporter"/>
    <property type="match status" value="1"/>
</dbReference>
<evidence type="ECO:0000259" key="4">
    <source>
        <dbReference type="PROSITE" id="PS50850"/>
    </source>
</evidence>
<feature type="transmembrane region" description="Helical" evidence="3">
    <location>
        <begin position="126"/>
        <end position="148"/>
    </location>
</feature>
<evidence type="ECO:0000313" key="5">
    <source>
        <dbReference type="EMBL" id="CAG5102043.1"/>
    </source>
</evidence>